<sequence length="533" mass="60089">MPVNNGSFRQLHLLTYGTPGVQYPTAMQYSEPAVELAIHDVRTLYAINVTNHVLAGASQVSCESETGNAYYVPEYVFTHLPGGNFVLISLGCDDVRSLGWLSREWNVPVLFCSSTYPDVYDTDQFPTQVSFGPLDAAQFLQGLFGILAHFSWTSYAVVHDTASYARVFEAFVMIIKKNLILAPRFTFVPIDSSVYPRVLFDKVLDKVQSSARIVILMMGSKPTRELMVMAEKTGRTTGDYVYLCIEPYRDFRRPDPLTWRFNDTDDEIAKSAFRSLLHFTSVCFERSAVADGQLMRRIEQQGRVQYGDKYFVNGEVNEYSIAAYYSVMALAQVTAEMETAAEITNGRTMAARFRNRIFTINDQNVTIGTQGVRIIDYCLKSTSTNSAGSFQAVMRYDVLSQRLRPVEELKIDWRRPGNFPPPSRPMCGFTGDDPACQSIWNTTSIASVVAVLTVMLLAAFAAGAWWVNKRASKSSAEWWNLLPAHYIQTDAARKLSRRESRISSRYADLGYRLLGRVREMKPFTKPIFVGQLS</sequence>
<evidence type="ECO:0000256" key="1">
    <source>
        <dbReference type="ARBA" id="ARBA00004370"/>
    </source>
</evidence>
<dbReference type="AlphaFoldDB" id="A0A1W0WEG9"/>
<comment type="subcellular location">
    <subcellularLocation>
        <location evidence="1">Membrane</location>
    </subcellularLocation>
</comment>
<dbReference type="OrthoDB" id="302535at2759"/>
<dbReference type="InterPro" id="IPR052612">
    <property type="entry name" value="ANP_Clearance_Receptor"/>
</dbReference>
<dbReference type="PANTHER" id="PTHR44755">
    <property type="entry name" value="NATRIURETIC PEPTIDE RECEPTOR 3-RELATED"/>
    <property type="match status" value="1"/>
</dbReference>
<dbReference type="EMBL" id="MTYJ01000120">
    <property type="protein sequence ID" value="OQV13600.1"/>
    <property type="molecule type" value="Genomic_DNA"/>
</dbReference>
<evidence type="ECO:0000313" key="7">
    <source>
        <dbReference type="EMBL" id="OQV13600.1"/>
    </source>
</evidence>
<name>A0A1W0WEG9_HYPEX</name>
<dbReference type="Proteomes" id="UP000192578">
    <property type="component" value="Unassembled WGS sequence"/>
</dbReference>
<reference evidence="8" key="1">
    <citation type="submission" date="2017-01" db="EMBL/GenBank/DDBJ databases">
        <title>Comparative genomics of anhydrobiosis in the tardigrade Hypsibius dujardini.</title>
        <authorList>
            <person name="Yoshida Y."/>
            <person name="Koutsovoulos G."/>
            <person name="Laetsch D."/>
            <person name="Stevens L."/>
            <person name="Kumar S."/>
            <person name="Horikawa D."/>
            <person name="Ishino K."/>
            <person name="Komine S."/>
            <person name="Tomita M."/>
            <person name="Blaxter M."/>
            <person name="Arakawa K."/>
        </authorList>
    </citation>
    <scope>NUCLEOTIDE SEQUENCE [LARGE SCALE GENOMIC DNA]</scope>
    <source>
        <strain evidence="8">Z151</strain>
    </source>
</reference>
<keyword evidence="8" id="KW-1185">Reference proteome</keyword>
<dbReference type="Pfam" id="PF01094">
    <property type="entry name" value="ANF_receptor"/>
    <property type="match status" value="1"/>
</dbReference>
<evidence type="ECO:0000256" key="3">
    <source>
        <dbReference type="ARBA" id="ARBA00022989"/>
    </source>
</evidence>
<dbReference type="SUPFAM" id="SSF53822">
    <property type="entry name" value="Periplasmic binding protein-like I"/>
    <property type="match status" value="1"/>
</dbReference>
<dbReference type="Gene3D" id="3.40.50.2300">
    <property type="match status" value="2"/>
</dbReference>
<protein>
    <recommendedName>
        <fullName evidence="6">Receptor ligand binding region domain-containing protein</fullName>
    </recommendedName>
</protein>
<dbReference type="InterPro" id="IPR028082">
    <property type="entry name" value="Peripla_BP_I"/>
</dbReference>
<keyword evidence="2 5" id="KW-0812">Transmembrane</keyword>
<dbReference type="GO" id="GO:0017046">
    <property type="term" value="F:peptide hormone binding"/>
    <property type="evidence" value="ECO:0007669"/>
    <property type="project" value="TreeGrafter"/>
</dbReference>
<organism evidence="7 8">
    <name type="scientific">Hypsibius exemplaris</name>
    <name type="common">Freshwater tardigrade</name>
    <dbReference type="NCBI Taxonomy" id="2072580"/>
    <lineage>
        <taxon>Eukaryota</taxon>
        <taxon>Metazoa</taxon>
        <taxon>Ecdysozoa</taxon>
        <taxon>Tardigrada</taxon>
        <taxon>Eutardigrada</taxon>
        <taxon>Parachela</taxon>
        <taxon>Hypsibioidea</taxon>
        <taxon>Hypsibiidae</taxon>
        <taxon>Hypsibius</taxon>
    </lineage>
</organism>
<accession>A0A1W0WEG9</accession>
<comment type="caution">
    <text evidence="7">The sequence shown here is derived from an EMBL/GenBank/DDBJ whole genome shotgun (WGS) entry which is preliminary data.</text>
</comment>
<dbReference type="GO" id="GO:0016020">
    <property type="term" value="C:membrane"/>
    <property type="evidence" value="ECO:0007669"/>
    <property type="project" value="UniProtKB-SubCell"/>
</dbReference>
<feature type="domain" description="Receptor ligand binding region" evidence="6">
    <location>
        <begin position="93"/>
        <end position="378"/>
    </location>
</feature>
<gene>
    <name evidence="7" type="ORF">BV898_12143</name>
</gene>
<evidence type="ECO:0000259" key="6">
    <source>
        <dbReference type="Pfam" id="PF01094"/>
    </source>
</evidence>
<evidence type="ECO:0000256" key="5">
    <source>
        <dbReference type="SAM" id="Phobius"/>
    </source>
</evidence>
<keyword evidence="3 5" id="KW-1133">Transmembrane helix</keyword>
<dbReference type="GO" id="GO:0038023">
    <property type="term" value="F:signaling receptor activity"/>
    <property type="evidence" value="ECO:0007669"/>
    <property type="project" value="TreeGrafter"/>
</dbReference>
<evidence type="ECO:0000256" key="2">
    <source>
        <dbReference type="ARBA" id="ARBA00022692"/>
    </source>
</evidence>
<feature type="transmembrane region" description="Helical" evidence="5">
    <location>
        <begin position="445"/>
        <end position="467"/>
    </location>
</feature>
<evidence type="ECO:0000256" key="4">
    <source>
        <dbReference type="ARBA" id="ARBA00023136"/>
    </source>
</evidence>
<dbReference type="InterPro" id="IPR001828">
    <property type="entry name" value="ANF_lig-bd_rcpt"/>
</dbReference>
<dbReference type="CDD" id="cd06352">
    <property type="entry name" value="PBP1_NPR_GC-like"/>
    <property type="match status" value="1"/>
</dbReference>
<proteinExistence type="predicted"/>
<evidence type="ECO:0000313" key="8">
    <source>
        <dbReference type="Proteomes" id="UP000192578"/>
    </source>
</evidence>
<dbReference type="GO" id="GO:0007165">
    <property type="term" value="P:signal transduction"/>
    <property type="evidence" value="ECO:0007669"/>
    <property type="project" value="TreeGrafter"/>
</dbReference>
<dbReference type="PANTHER" id="PTHR44755:SF8">
    <property type="entry name" value="RECEPTOR LIGAND BINDING REGION DOMAIN-CONTAINING PROTEIN"/>
    <property type="match status" value="1"/>
</dbReference>
<keyword evidence="4 5" id="KW-0472">Membrane</keyword>